<protein>
    <submittedName>
        <fullName evidence="6">MipA/OmpV family protein</fullName>
    </submittedName>
</protein>
<organism evidence="6 7">
    <name type="scientific">Allosphingosinicella flava</name>
    <dbReference type="NCBI Taxonomy" id="2771430"/>
    <lineage>
        <taxon>Bacteria</taxon>
        <taxon>Pseudomonadati</taxon>
        <taxon>Pseudomonadota</taxon>
        <taxon>Alphaproteobacteria</taxon>
        <taxon>Sphingomonadales</taxon>
        <taxon>Sphingomonadaceae</taxon>
        <taxon>Allosphingosinicella</taxon>
    </lineage>
</organism>
<comment type="subcellular location">
    <subcellularLocation>
        <location evidence="1">Cell outer membrane</location>
    </subcellularLocation>
</comment>
<name>A0A7T2GL14_9SPHN</name>
<dbReference type="Pfam" id="PF06629">
    <property type="entry name" value="MipA"/>
    <property type="match status" value="1"/>
</dbReference>
<evidence type="ECO:0000313" key="7">
    <source>
        <dbReference type="Proteomes" id="UP000594873"/>
    </source>
</evidence>
<keyword evidence="4" id="KW-0472">Membrane</keyword>
<evidence type="ECO:0000256" key="4">
    <source>
        <dbReference type="ARBA" id="ARBA00023136"/>
    </source>
</evidence>
<gene>
    <name evidence="6" type="ORF">IC614_04370</name>
</gene>
<evidence type="ECO:0000256" key="5">
    <source>
        <dbReference type="ARBA" id="ARBA00023237"/>
    </source>
</evidence>
<dbReference type="EMBL" id="CP065592">
    <property type="protein sequence ID" value="QPQ55828.1"/>
    <property type="molecule type" value="Genomic_DNA"/>
</dbReference>
<proteinExistence type="inferred from homology"/>
<dbReference type="GO" id="GO:0009279">
    <property type="term" value="C:cell outer membrane"/>
    <property type="evidence" value="ECO:0007669"/>
    <property type="project" value="UniProtKB-SubCell"/>
</dbReference>
<keyword evidence="3" id="KW-0732">Signal</keyword>
<dbReference type="PANTHER" id="PTHR38776:SF1">
    <property type="entry name" value="MLTA-INTERACTING PROTEIN-RELATED"/>
    <property type="match status" value="1"/>
</dbReference>
<dbReference type="KEGG" id="sflv:IC614_04370"/>
<evidence type="ECO:0000313" key="6">
    <source>
        <dbReference type="EMBL" id="QPQ55828.1"/>
    </source>
</evidence>
<evidence type="ECO:0000256" key="3">
    <source>
        <dbReference type="ARBA" id="ARBA00022729"/>
    </source>
</evidence>
<dbReference type="InterPro" id="IPR010583">
    <property type="entry name" value="MipA"/>
</dbReference>
<dbReference type="AlphaFoldDB" id="A0A7T2GL14"/>
<dbReference type="Proteomes" id="UP000594873">
    <property type="component" value="Chromosome"/>
</dbReference>
<evidence type="ECO:0000256" key="2">
    <source>
        <dbReference type="ARBA" id="ARBA00005722"/>
    </source>
</evidence>
<keyword evidence="7" id="KW-1185">Reference proteome</keyword>
<sequence>MASPIAAKASKGEQQQPAVIFTLGGGARVYPRFPGDDGLGVHHMLIVYARPEGQPVPLRAPDQKFGLILFGAGSPVNAGLALNIKGRRREKNVGAPIGNVGWTAEAGGFIQAFVHKNVRLRAEARQGMNGHGGITGDMSADLFVRAGDLSVFSIGPRLRLASGKYVDAYYGIAPAAAMASGLPAFDPEGGIHAAGAVASMRLDVGRSVAVHAYGIYDRLMNGAADSPIVARFGSRNQFSAGLGLSFSFRVPLRPGAAPGPITARP</sequence>
<dbReference type="PANTHER" id="PTHR38776">
    <property type="entry name" value="MLTA-INTERACTING PROTEIN-RELATED"/>
    <property type="match status" value="1"/>
</dbReference>
<keyword evidence="5" id="KW-0998">Cell outer membrane</keyword>
<accession>A0A7T2GL14</accession>
<comment type="similarity">
    <text evidence="2">Belongs to the MipA/OmpV family.</text>
</comment>
<reference evidence="6 7" key="1">
    <citation type="submission" date="2020-11" db="EMBL/GenBank/DDBJ databases">
        <title>Genome seq and assembly of Sphingosinicella sp.</title>
        <authorList>
            <person name="Chhetri G."/>
        </authorList>
    </citation>
    <scope>NUCLEOTIDE SEQUENCE [LARGE SCALE GENOMIC DNA]</scope>
    <source>
        <strain evidence="6 7">UDD2</strain>
    </source>
</reference>
<evidence type="ECO:0000256" key="1">
    <source>
        <dbReference type="ARBA" id="ARBA00004442"/>
    </source>
</evidence>